<accession>A0A4R3J6P2</accession>
<reference evidence="1 4" key="1">
    <citation type="journal article" date="2018" name="Int. J. Syst. Evol. Microbiol.">
        <title>Draft Genome Sequence of Faecalimonas umbilicata JCM 30896T, an Acetate-Producing Bacterium Isolated from Human Feces.</title>
        <authorList>
            <person name="Sakamoto M."/>
            <person name="Ikeyama N."/>
            <person name="Yuki M."/>
            <person name="Ohkuma M."/>
        </authorList>
    </citation>
    <scope>NUCLEOTIDE SEQUENCE [LARGE SCALE GENOMIC DNA]</scope>
    <source>
        <strain evidence="1 4">EGH7</strain>
    </source>
</reference>
<evidence type="ECO:0000313" key="1">
    <source>
        <dbReference type="EMBL" id="GBU06111.1"/>
    </source>
</evidence>
<keyword evidence="4" id="KW-1185">Reference proteome</keyword>
<dbReference type="AlphaFoldDB" id="A0A4R3J6P2"/>
<evidence type="ECO:0000313" key="2">
    <source>
        <dbReference type="EMBL" id="TCS61042.1"/>
    </source>
</evidence>
<organism evidence="2 3">
    <name type="scientific">Faecalimonas umbilicata</name>
    <dbReference type="NCBI Taxonomy" id="1912855"/>
    <lineage>
        <taxon>Bacteria</taxon>
        <taxon>Bacillati</taxon>
        <taxon>Bacillota</taxon>
        <taxon>Clostridia</taxon>
        <taxon>Lachnospirales</taxon>
        <taxon>Lachnospiraceae</taxon>
        <taxon>Faecalimonas</taxon>
    </lineage>
</organism>
<evidence type="ECO:0000313" key="3">
    <source>
        <dbReference type="Proteomes" id="UP000294613"/>
    </source>
</evidence>
<dbReference type="RefSeq" id="WP_174704858.1">
    <property type="nucleotide sequence ID" value="NZ_BHEO01000008.1"/>
</dbReference>
<name>A0A4R3J6P2_9FIRM</name>
<dbReference type="EMBL" id="BHEO01000008">
    <property type="protein sequence ID" value="GBU06111.1"/>
    <property type="molecule type" value="Genomic_DNA"/>
</dbReference>
<proteinExistence type="predicted"/>
<evidence type="ECO:0000313" key="4">
    <source>
        <dbReference type="Proteomes" id="UP000702954"/>
    </source>
</evidence>
<dbReference type="EMBL" id="SLZV01000039">
    <property type="protein sequence ID" value="TCS61042.1"/>
    <property type="molecule type" value="Genomic_DNA"/>
</dbReference>
<sequence length="133" mass="15784">MKKTTFKISSSVQEMENIIIKRMGIPRTVFHRWAIEYYLKYDRTIHPNLRIKTKKDPEYVIRDATEQIYLDEKNEEALLDIAEKYYGKRKNIGTVLFQAMLTYCTVQAPIVLGETAVRQMIGYEEKLEDKIWS</sequence>
<gene>
    <name evidence="2" type="ORF">EDD74_13930</name>
    <name evidence="1" type="ORF">FAEUMB_26520</name>
</gene>
<reference evidence="2 3" key="2">
    <citation type="submission" date="2019-03" db="EMBL/GenBank/DDBJ databases">
        <title>Genomic Encyclopedia of Type Strains, Phase IV (KMG-IV): sequencing the most valuable type-strain genomes for metagenomic binning, comparative biology and taxonomic classification.</title>
        <authorList>
            <person name="Goeker M."/>
        </authorList>
    </citation>
    <scope>NUCLEOTIDE SEQUENCE [LARGE SCALE GENOMIC DNA]</scope>
    <source>
        <strain evidence="2 3">DSM 103426</strain>
    </source>
</reference>
<dbReference type="Proteomes" id="UP000702954">
    <property type="component" value="Unassembled WGS sequence"/>
</dbReference>
<comment type="caution">
    <text evidence="2">The sequence shown here is derived from an EMBL/GenBank/DDBJ whole genome shotgun (WGS) entry which is preliminary data.</text>
</comment>
<protein>
    <submittedName>
        <fullName evidence="2">Uncharacterized protein</fullName>
    </submittedName>
</protein>
<dbReference type="Proteomes" id="UP000294613">
    <property type="component" value="Unassembled WGS sequence"/>
</dbReference>